<gene>
    <name evidence="1" type="ORF">NIES4072_73220</name>
</gene>
<sequence>MTHLKTDQAQSRSVSATATNPLVELPKNDFCSQVLLDTSFVAKAFKQIHQMKREFGLGYALINVGEFRPDMTSPCRNGKIVR</sequence>
<comment type="caution">
    <text evidence="1">The sequence shown here is derived from an EMBL/GenBank/DDBJ whole genome shotgun (WGS) entry which is preliminary data.</text>
</comment>
<accession>A0A2R5FY11</accession>
<name>A0A2R5FY11_NOSCO</name>
<reference evidence="1 2" key="1">
    <citation type="submission" date="2017-06" db="EMBL/GenBank/DDBJ databases">
        <title>Genome sequencing of cyanobaciteial culture collection at National Institute for Environmental Studies (NIES).</title>
        <authorList>
            <person name="Hirose Y."/>
            <person name="Shimura Y."/>
            <person name="Fujisawa T."/>
            <person name="Nakamura Y."/>
            <person name="Kawachi M."/>
        </authorList>
    </citation>
    <scope>NUCLEOTIDE SEQUENCE [LARGE SCALE GENOMIC DNA]</scope>
    <source>
        <strain evidence="1 2">NIES-4072</strain>
    </source>
</reference>
<evidence type="ECO:0000313" key="2">
    <source>
        <dbReference type="Proteomes" id="UP000245124"/>
    </source>
</evidence>
<dbReference type="Proteomes" id="UP000245124">
    <property type="component" value="Unassembled WGS sequence"/>
</dbReference>
<organism evidence="1 2">
    <name type="scientific">Nostoc commune NIES-4072</name>
    <dbReference type="NCBI Taxonomy" id="2005467"/>
    <lineage>
        <taxon>Bacteria</taxon>
        <taxon>Bacillati</taxon>
        <taxon>Cyanobacteriota</taxon>
        <taxon>Cyanophyceae</taxon>
        <taxon>Nostocales</taxon>
        <taxon>Nostocaceae</taxon>
        <taxon>Nostoc</taxon>
    </lineage>
</organism>
<dbReference type="EMBL" id="BDUD01000006">
    <property type="protein sequence ID" value="GBG23610.1"/>
    <property type="molecule type" value="Genomic_DNA"/>
</dbReference>
<keyword evidence="2" id="KW-1185">Reference proteome</keyword>
<evidence type="ECO:0000313" key="1">
    <source>
        <dbReference type="EMBL" id="GBG23610.1"/>
    </source>
</evidence>
<dbReference type="RefSeq" id="WP_109013472.1">
    <property type="nucleotide sequence ID" value="NZ_BDUD01000006.1"/>
</dbReference>
<proteinExistence type="predicted"/>
<dbReference type="AlphaFoldDB" id="A0A2R5FY11"/>
<protein>
    <submittedName>
        <fullName evidence="1">Uncharacterized protein</fullName>
    </submittedName>
</protein>